<keyword evidence="3" id="KW-0687">Ribonucleoprotein</keyword>
<dbReference type="EMBL" id="LSSK01000635">
    <property type="protein sequence ID" value="OMH82579.1"/>
    <property type="molecule type" value="Genomic_DNA"/>
</dbReference>
<dbReference type="InterPro" id="IPR000702">
    <property type="entry name" value="Ribosomal_uL6-like"/>
</dbReference>
<evidence type="ECO:0000256" key="1">
    <source>
        <dbReference type="ARBA" id="ARBA00009356"/>
    </source>
</evidence>
<feature type="compositionally biased region" description="Low complexity" evidence="4">
    <location>
        <begin position="52"/>
        <end position="67"/>
    </location>
</feature>
<evidence type="ECO:0000256" key="3">
    <source>
        <dbReference type="ARBA" id="ARBA00023274"/>
    </source>
</evidence>
<evidence type="ECO:0000256" key="4">
    <source>
        <dbReference type="SAM" id="MobiDB-lite"/>
    </source>
</evidence>
<protein>
    <submittedName>
        <fullName evidence="6">50S ribosomal protein L6</fullName>
    </submittedName>
</protein>
<feature type="region of interest" description="Disordered" evidence="4">
    <location>
        <begin position="52"/>
        <end position="76"/>
    </location>
</feature>
<evidence type="ECO:0000313" key="8">
    <source>
        <dbReference type="Proteomes" id="UP000188320"/>
    </source>
</evidence>
<dbReference type="InterPro" id="IPR020040">
    <property type="entry name" value="Ribosomal_uL6_a/b-dom"/>
</dbReference>
<comment type="caution">
    <text evidence="6">The sequence shown here is derived from an EMBL/GenBank/DDBJ whole genome shotgun (WGS) entry which is preliminary data.</text>
</comment>
<dbReference type="InterPro" id="IPR036789">
    <property type="entry name" value="Ribosomal_uL6-like_a/b-dom_sf"/>
</dbReference>
<reference evidence="6" key="1">
    <citation type="submission" date="2017-01" db="EMBL/GenBank/DDBJ databases">
        <authorList>
            <person name="Mah S.A."/>
            <person name="Swanson W.J."/>
            <person name="Moy G.W."/>
            <person name="Vacquier V.D."/>
        </authorList>
    </citation>
    <scope>NUCLEOTIDE SEQUENCE [LARGE SCALE GENOMIC DNA]</scope>
    <source>
        <strain evidence="6">COL-18-3</strain>
    </source>
</reference>
<dbReference type="SUPFAM" id="SSF56053">
    <property type="entry name" value="Ribosomal protein L6"/>
    <property type="match status" value="2"/>
</dbReference>
<evidence type="ECO:0000256" key="2">
    <source>
        <dbReference type="ARBA" id="ARBA00022980"/>
    </source>
</evidence>
<dbReference type="GO" id="GO:0005762">
    <property type="term" value="C:mitochondrial large ribosomal subunit"/>
    <property type="evidence" value="ECO:0007669"/>
    <property type="project" value="TreeGrafter"/>
</dbReference>
<dbReference type="Proteomes" id="UP000188320">
    <property type="component" value="Unassembled WGS sequence"/>
</dbReference>
<evidence type="ECO:0000259" key="5">
    <source>
        <dbReference type="Pfam" id="PF00347"/>
    </source>
</evidence>
<comment type="similarity">
    <text evidence="1">Belongs to the universal ribosomal protein uL6 family.</text>
</comment>
<sequence>MPIKYGKEVEIIHAQEVYRPDMPKFTTLKVKGPLGELKMGISPNVKIEIEQIQNQQQSKDGSKSSGQENEDSAGGILTVSAVNQGVKEHRQMWGTTRALINNMVTGVTEGFITHLRMVGTGYRASMEKMPKSEVLLTIPKTQDPKRKVKHVRRDSSGAIIEDEIEEVLQIRLGYSHPVNIQIPEGLTVQVPNPTSIIVRGLDLQQIGLFAAKVRKLKKPEPYKQKGIFVNDETIKKKDAKKK</sequence>
<dbReference type="GO" id="GO:0019843">
    <property type="term" value="F:rRNA binding"/>
    <property type="evidence" value="ECO:0007669"/>
    <property type="project" value="InterPro"/>
</dbReference>
<gene>
    <name evidence="7" type="ORF">AX774_g3931</name>
    <name evidence="6" type="ORF">AX774_g6447</name>
</gene>
<dbReference type="AlphaFoldDB" id="A0A1R1PGL7"/>
<dbReference type="PANTHER" id="PTHR11655">
    <property type="entry name" value="60S/50S RIBOSOMAL PROTEIN L6/L9"/>
    <property type="match status" value="1"/>
</dbReference>
<evidence type="ECO:0000313" key="6">
    <source>
        <dbReference type="EMBL" id="OMH80120.1"/>
    </source>
</evidence>
<keyword evidence="8" id="KW-1185">Reference proteome</keyword>
<dbReference type="EMBL" id="LSSK01001304">
    <property type="protein sequence ID" value="OMH80120.1"/>
    <property type="molecule type" value="Genomic_DNA"/>
</dbReference>
<name>A0A1R1PGL7_ZANCU</name>
<dbReference type="Pfam" id="PF00347">
    <property type="entry name" value="Ribosomal_L6"/>
    <property type="match status" value="1"/>
</dbReference>
<accession>A0A1R1PGL7</accession>
<keyword evidence="2 6" id="KW-0689">Ribosomal protein</keyword>
<organism evidence="6 8">
    <name type="scientific">Zancudomyces culisetae</name>
    <name type="common">Gut fungus</name>
    <name type="synonym">Smittium culisetae</name>
    <dbReference type="NCBI Taxonomy" id="1213189"/>
    <lineage>
        <taxon>Eukaryota</taxon>
        <taxon>Fungi</taxon>
        <taxon>Fungi incertae sedis</taxon>
        <taxon>Zoopagomycota</taxon>
        <taxon>Kickxellomycotina</taxon>
        <taxon>Harpellomycetes</taxon>
        <taxon>Harpellales</taxon>
        <taxon>Legeriomycetaceae</taxon>
        <taxon>Zancudomyces</taxon>
    </lineage>
</organism>
<dbReference type="GO" id="GO:0003735">
    <property type="term" value="F:structural constituent of ribosome"/>
    <property type="evidence" value="ECO:0007669"/>
    <property type="project" value="InterPro"/>
</dbReference>
<feature type="domain" description="Large ribosomal subunit protein uL6 alpha-beta" evidence="5">
    <location>
        <begin position="167"/>
        <end position="227"/>
    </location>
</feature>
<evidence type="ECO:0000313" key="7">
    <source>
        <dbReference type="EMBL" id="OMH82579.1"/>
    </source>
</evidence>
<dbReference type="Gene3D" id="3.90.930.12">
    <property type="entry name" value="Ribosomal protein L6, alpha-beta domain"/>
    <property type="match status" value="2"/>
</dbReference>
<dbReference type="PANTHER" id="PTHR11655:SF14">
    <property type="entry name" value="LARGE RIBOSOMAL SUBUNIT PROTEIN UL6M"/>
    <property type="match status" value="1"/>
</dbReference>
<dbReference type="OrthoDB" id="540873at2759"/>
<reference evidence="8" key="2">
    <citation type="submission" date="2017-01" db="EMBL/GenBank/DDBJ databases">
        <authorList>
            <person name="Wang Y."/>
            <person name="White M."/>
            <person name="Kvist S."/>
            <person name="Moncalvo J.-M."/>
        </authorList>
    </citation>
    <scope>NUCLEOTIDE SEQUENCE [LARGE SCALE GENOMIC DNA]</scope>
    <source>
        <strain evidence="8">COL-18-3</strain>
    </source>
</reference>
<proteinExistence type="inferred from homology"/>
<dbReference type="GO" id="GO:0006412">
    <property type="term" value="P:translation"/>
    <property type="evidence" value="ECO:0007669"/>
    <property type="project" value="InterPro"/>
</dbReference>